<evidence type="ECO:0000259" key="8">
    <source>
        <dbReference type="PROSITE" id="PS50850"/>
    </source>
</evidence>
<dbReference type="InterPro" id="IPR036259">
    <property type="entry name" value="MFS_trans_sf"/>
</dbReference>
<protein>
    <submittedName>
        <fullName evidence="9">MFS transporter</fullName>
    </submittedName>
</protein>
<proteinExistence type="predicted"/>
<feature type="transmembrane region" description="Helical" evidence="7">
    <location>
        <begin position="71"/>
        <end position="97"/>
    </location>
</feature>
<evidence type="ECO:0000256" key="6">
    <source>
        <dbReference type="SAM" id="MobiDB-lite"/>
    </source>
</evidence>
<feature type="region of interest" description="Disordered" evidence="6">
    <location>
        <begin position="461"/>
        <end position="497"/>
    </location>
</feature>
<feature type="transmembrane region" description="Helical" evidence="7">
    <location>
        <begin position="351"/>
        <end position="375"/>
    </location>
</feature>
<evidence type="ECO:0000256" key="5">
    <source>
        <dbReference type="ARBA" id="ARBA00023251"/>
    </source>
</evidence>
<dbReference type="PANTHER" id="PTHR42718:SF39">
    <property type="entry name" value="ACTINORHODIN TRANSPORTER-RELATED"/>
    <property type="match status" value="1"/>
</dbReference>
<feature type="transmembrane region" description="Helical" evidence="7">
    <location>
        <begin position="40"/>
        <end position="59"/>
    </location>
</feature>
<dbReference type="Proteomes" id="UP001054854">
    <property type="component" value="Unassembled WGS sequence"/>
</dbReference>
<feature type="transmembrane region" description="Helical" evidence="7">
    <location>
        <begin position="221"/>
        <end position="242"/>
    </location>
</feature>
<dbReference type="PANTHER" id="PTHR42718">
    <property type="entry name" value="MAJOR FACILITATOR SUPERFAMILY MULTIDRUG TRANSPORTER MFSC"/>
    <property type="match status" value="1"/>
</dbReference>
<evidence type="ECO:0000256" key="4">
    <source>
        <dbReference type="ARBA" id="ARBA00023136"/>
    </source>
</evidence>
<feature type="transmembrane region" description="Helical" evidence="7">
    <location>
        <begin position="396"/>
        <end position="414"/>
    </location>
</feature>
<dbReference type="SUPFAM" id="SSF103473">
    <property type="entry name" value="MFS general substrate transporter"/>
    <property type="match status" value="2"/>
</dbReference>
<dbReference type="Gene3D" id="1.20.1720.10">
    <property type="entry name" value="Multidrug resistance protein D"/>
    <property type="match status" value="1"/>
</dbReference>
<evidence type="ECO:0000313" key="10">
    <source>
        <dbReference type="Proteomes" id="UP001054854"/>
    </source>
</evidence>
<keyword evidence="2 7" id="KW-0812">Transmembrane</keyword>
<dbReference type="InterPro" id="IPR020846">
    <property type="entry name" value="MFS_dom"/>
</dbReference>
<feature type="transmembrane region" description="Helical" evidence="7">
    <location>
        <begin position="133"/>
        <end position="154"/>
    </location>
</feature>
<dbReference type="Gene3D" id="1.20.1250.20">
    <property type="entry name" value="MFS general substrate transporter like domains"/>
    <property type="match status" value="1"/>
</dbReference>
<evidence type="ECO:0000313" key="9">
    <source>
        <dbReference type="EMBL" id="GHJ33515.1"/>
    </source>
</evidence>
<accession>A0ABQ3UD46</accession>
<dbReference type="Pfam" id="PF07690">
    <property type="entry name" value="MFS_1"/>
    <property type="match status" value="1"/>
</dbReference>
<feature type="domain" description="Major facilitator superfamily (MFS) profile" evidence="8">
    <location>
        <begin position="5"/>
        <end position="447"/>
    </location>
</feature>
<evidence type="ECO:0000256" key="2">
    <source>
        <dbReference type="ARBA" id="ARBA00022692"/>
    </source>
</evidence>
<feature type="transmembrane region" description="Helical" evidence="7">
    <location>
        <begin position="160"/>
        <end position="182"/>
    </location>
</feature>
<evidence type="ECO:0000256" key="7">
    <source>
        <dbReference type="SAM" id="Phobius"/>
    </source>
</evidence>
<dbReference type="InterPro" id="IPR011701">
    <property type="entry name" value="MFS"/>
</dbReference>
<feature type="transmembrane region" description="Helical" evidence="7">
    <location>
        <begin position="420"/>
        <end position="441"/>
    </location>
</feature>
<feature type="transmembrane region" description="Helical" evidence="7">
    <location>
        <begin position="322"/>
        <end position="345"/>
    </location>
</feature>
<evidence type="ECO:0000256" key="1">
    <source>
        <dbReference type="ARBA" id="ARBA00004651"/>
    </source>
</evidence>
<sequence length="497" mass="49083">MRAPLLPVLLSGTFVQLVSVTVMQVAVPDIRQDLGAGPGAGQLALAGYTLTYACSLITSARLGDRFGYRRLFVVGMAVFTLASLAAAAAPATGVLVVGRLVQGLGSGLVAPQILSVIQSAVPEARRPRALGSYGATMAVASLAGPLLGGILLQLDPLGLGWRAALALPVPVGLAALALSSALPPGRGRPGAGRVDVLGAGLSLSGLVLLVLPLTLGQDAGWPVWTWISLVTAVALLAAFVVSQRRVPHPLVHPSALAGRTTRWGIGAVLVFNAGVPSLSLLLSLHLQGPLDRGPLQTALTVTPYAVGALLGSGVAEAAVRRYGAAVLAVSAGVLAAVSLLVAATITASGPVLWLGLGAGGMAFGVFTASVFSLVLEGVPANAASSVSGLLPTAQQLGGTLGVAVAGVVYAAPAAGPGTAFWHAMGYEAAVFGLAAAATAALHRARSRAPRGAAAAVGLATARGAARMPTRTAEGAASGPDAAPTTPAGSPPAPCPPR</sequence>
<keyword evidence="3 7" id="KW-1133">Transmembrane helix</keyword>
<feature type="compositionally biased region" description="Pro residues" evidence="6">
    <location>
        <begin position="488"/>
        <end position="497"/>
    </location>
</feature>
<reference evidence="9" key="1">
    <citation type="submission" date="2024-05" db="EMBL/GenBank/DDBJ databases">
        <title>Whole genome shotgun sequence of Streptomyces hygroscopicus NBRC 113678.</title>
        <authorList>
            <person name="Komaki H."/>
            <person name="Tamura T."/>
        </authorList>
    </citation>
    <scope>NUCLEOTIDE SEQUENCE</scope>
    <source>
        <strain evidence="9">N11-34</strain>
    </source>
</reference>
<dbReference type="CDD" id="cd17321">
    <property type="entry name" value="MFS_MMR_MDR_like"/>
    <property type="match status" value="1"/>
</dbReference>
<feature type="compositionally biased region" description="Low complexity" evidence="6">
    <location>
        <begin position="475"/>
        <end position="487"/>
    </location>
</feature>
<dbReference type="RefSeq" id="WP_236259488.1">
    <property type="nucleotide sequence ID" value="NZ_BNEK01000005.1"/>
</dbReference>
<organism evidence="9 10">
    <name type="scientific">Streptomyces hygroscopicus</name>
    <dbReference type="NCBI Taxonomy" id="1912"/>
    <lineage>
        <taxon>Bacteria</taxon>
        <taxon>Bacillati</taxon>
        <taxon>Actinomycetota</taxon>
        <taxon>Actinomycetes</taxon>
        <taxon>Kitasatosporales</taxon>
        <taxon>Streptomycetaceae</taxon>
        <taxon>Streptomyces</taxon>
        <taxon>Streptomyces violaceusniger group</taxon>
    </lineage>
</organism>
<gene>
    <name evidence="9" type="ORF">TPA0910_79480</name>
</gene>
<dbReference type="PRINTS" id="PR01036">
    <property type="entry name" value="TCRTETB"/>
</dbReference>
<name>A0ABQ3UD46_STRHY</name>
<feature type="transmembrane region" description="Helical" evidence="7">
    <location>
        <begin position="298"/>
        <end position="315"/>
    </location>
</feature>
<comment type="subcellular location">
    <subcellularLocation>
        <location evidence="1">Cell membrane</location>
        <topology evidence="1">Multi-pass membrane protein</topology>
    </subcellularLocation>
</comment>
<keyword evidence="5" id="KW-0046">Antibiotic resistance</keyword>
<dbReference type="EMBL" id="BNEK01000005">
    <property type="protein sequence ID" value="GHJ33515.1"/>
    <property type="molecule type" value="Genomic_DNA"/>
</dbReference>
<feature type="transmembrane region" description="Helical" evidence="7">
    <location>
        <begin position="194"/>
        <end position="215"/>
    </location>
</feature>
<comment type="caution">
    <text evidence="9">The sequence shown here is derived from an EMBL/GenBank/DDBJ whole genome shotgun (WGS) entry which is preliminary data.</text>
</comment>
<feature type="transmembrane region" description="Helical" evidence="7">
    <location>
        <begin position="263"/>
        <end position="286"/>
    </location>
</feature>
<keyword evidence="10" id="KW-1185">Reference proteome</keyword>
<dbReference type="PROSITE" id="PS50850">
    <property type="entry name" value="MFS"/>
    <property type="match status" value="1"/>
</dbReference>
<evidence type="ECO:0000256" key="3">
    <source>
        <dbReference type="ARBA" id="ARBA00022989"/>
    </source>
</evidence>
<feature type="transmembrane region" description="Helical" evidence="7">
    <location>
        <begin position="103"/>
        <end position="121"/>
    </location>
</feature>
<keyword evidence="4 7" id="KW-0472">Membrane</keyword>